<gene>
    <name evidence="1" type="ORF">LEP1GSC037_1377</name>
</gene>
<sequence length="44" mass="5159">MILIQGVESFFLSKNANGFSETDYFVCYKIIIYIDRSIIFSMKL</sequence>
<proteinExistence type="predicted"/>
<organism evidence="1 2">
    <name type="scientific">Leptospira interrogans str. 2006001854</name>
    <dbReference type="NCBI Taxonomy" id="1001590"/>
    <lineage>
        <taxon>Bacteria</taxon>
        <taxon>Pseudomonadati</taxon>
        <taxon>Spirochaetota</taxon>
        <taxon>Spirochaetia</taxon>
        <taxon>Leptospirales</taxon>
        <taxon>Leptospiraceae</taxon>
        <taxon>Leptospira</taxon>
    </lineage>
</organism>
<reference evidence="1 2" key="1">
    <citation type="submission" date="2013-01" db="EMBL/GenBank/DDBJ databases">
        <authorList>
            <person name="Harkins D.M."/>
            <person name="Durkin A.S."/>
            <person name="Brinkac L.M."/>
            <person name="Haft D.H."/>
            <person name="Selengut J.D."/>
            <person name="Sanka R."/>
            <person name="DePew J."/>
            <person name="Purushe J."/>
            <person name="Hospenthal D.R."/>
            <person name="Murray C.K."/>
            <person name="Pimentel G."/>
            <person name="Wasfy M."/>
            <person name="Parker T."/>
            <person name="Miller R.S."/>
            <person name="Vinetz J.M."/>
            <person name="Sutton G.G."/>
            <person name="Nierman W.C."/>
            <person name="Fouts D.E."/>
        </authorList>
    </citation>
    <scope>NUCLEOTIDE SEQUENCE [LARGE SCALE GENOMIC DNA]</scope>
    <source>
        <strain evidence="1 2">2006001854</strain>
    </source>
</reference>
<dbReference type="AlphaFoldDB" id="M6G8L0"/>
<dbReference type="Proteomes" id="UP000012128">
    <property type="component" value="Unassembled WGS sequence"/>
</dbReference>
<dbReference type="EMBL" id="AFLW02000223">
    <property type="protein sequence ID" value="EMM79687.1"/>
    <property type="molecule type" value="Genomic_DNA"/>
</dbReference>
<comment type="caution">
    <text evidence="1">The sequence shown here is derived from an EMBL/GenBank/DDBJ whole genome shotgun (WGS) entry which is preliminary data.</text>
</comment>
<evidence type="ECO:0000313" key="1">
    <source>
        <dbReference type="EMBL" id="EMM79687.1"/>
    </source>
</evidence>
<name>M6G8L0_LEPIR</name>
<protein>
    <submittedName>
        <fullName evidence="1">Uncharacterized protein</fullName>
    </submittedName>
</protein>
<evidence type="ECO:0000313" key="2">
    <source>
        <dbReference type="Proteomes" id="UP000012128"/>
    </source>
</evidence>
<accession>M6G8L0</accession>